<protein>
    <submittedName>
        <fullName evidence="2">Uncharacterized protein</fullName>
    </submittedName>
</protein>
<evidence type="ECO:0000256" key="1">
    <source>
        <dbReference type="SAM" id="MobiDB-lite"/>
    </source>
</evidence>
<organism evidence="2 3">
    <name type="scientific">Rhynchophorus ferrugineus</name>
    <name type="common">Red palm weevil</name>
    <name type="synonym">Curculio ferrugineus</name>
    <dbReference type="NCBI Taxonomy" id="354439"/>
    <lineage>
        <taxon>Eukaryota</taxon>
        <taxon>Metazoa</taxon>
        <taxon>Ecdysozoa</taxon>
        <taxon>Arthropoda</taxon>
        <taxon>Hexapoda</taxon>
        <taxon>Insecta</taxon>
        <taxon>Pterygota</taxon>
        <taxon>Neoptera</taxon>
        <taxon>Endopterygota</taxon>
        <taxon>Coleoptera</taxon>
        <taxon>Polyphaga</taxon>
        <taxon>Cucujiformia</taxon>
        <taxon>Curculionidae</taxon>
        <taxon>Dryophthorinae</taxon>
        <taxon>Rhynchophorus</taxon>
    </lineage>
</organism>
<evidence type="ECO:0000313" key="2">
    <source>
        <dbReference type="EMBL" id="KAF7273233.1"/>
    </source>
</evidence>
<feature type="compositionally biased region" description="Basic residues" evidence="1">
    <location>
        <begin position="23"/>
        <end position="32"/>
    </location>
</feature>
<sequence length="115" mass="13062">MRMGRQPSNCPKPRQPTKTVDRRQRRRQKKNTPPHPARATATRSPLPHRSMHSAPPKRHLIASGSCPAGWLLKRRKDAVDDDDDNPWTYHYFTRTPPAPPAGAPTSKIPSRRSES</sequence>
<name>A0A834I812_RHYFE</name>
<reference evidence="2" key="1">
    <citation type="submission" date="2020-08" db="EMBL/GenBank/DDBJ databases">
        <title>Genome sequencing and assembly of the red palm weevil Rhynchophorus ferrugineus.</title>
        <authorList>
            <person name="Dias G.B."/>
            <person name="Bergman C.M."/>
            <person name="Manee M."/>
        </authorList>
    </citation>
    <scope>NUCLEOTIDE SEQUENCE</scope>
    <source>
        <strain evidence="2">AA-2017</strain>
        <tissue evidence="2">Whole larva</tissue>
    </source>
</reference>
<proteinExistence type="predicted"/>
<feature type="region of interest" description="Disordered" evidence="1">
    <location>
        <begin position="77"/>
        <end position="115"/>
    </location>
</feature>
<evidence type="ECO:0000313" key="3">
    <source>
        <dbReference type="Proteomes" id="UP000625711"/>
    </source>
</evidence>
<dbReference type="AlphaFoldDB" id="A0A834I812"/>
<dbReference type="Proteomes" id="UP000625711">
    <property type="component" value="Unassembled WGS sequence"/>
</dbReference>
<feature type="region of interest" description="Disordered" evidence="1">
    <location>
        <begin position="1"/>
        <end position="64"/>
    </location>
</feature>
<keyword evidence="3" id="KW-1185">Reference proteome</keyword>
<feature type="compositionally biased region" description="Basic residues" evidence="1">
    <location>
        <begin position="49"/>
        <end position="60"/>
    </location>
</feature>
<gene>
    <name evidence="2" type="ORF">GWI33_014047</name>
</gene>
<comment type="caution">
    <text evidence="2">The sequence shown here is derived from an EMBL/GenBank/DDBJ whole genome shotgun (WGS) entry which is preliminary data.</text>
</comment>
<accession>A0A834I812</accession>
<dbReference type="EMBL" id="JAACXV010013530">
    <property type="protein sequence ID" value="KAF7273233.1"/>
    <property type="molecule type" value="Genomic_DNA"/>
</dbReference>